<evidence type="ECO:0000313" key="2">
    <source>
        <dbReference type="EMBL" id="QXJ25767.1"/>
    </source>
</evidence>
<evidence type="ECO:0008006" key="4">
    <source>
        <dbReference type="Google" id="ProtNLM"/>
    </source>
</evidence>
<feature type="compositionally biased region" description="Polar residues" evidence="1">
    <location>
        <begin position="13"/>
        <end position="23"/>
    </location>
</feature>
<protein>
    <recommendedName>
        <fullName evidence="4">NACHT domain-containing protein</fullName>
    </recommendedName>
</protein>
<feature type="region of interest" description="Disordered" evidence="1">
    <location>
        <begin position="1"/>
        <end position="24"/>
    </location>
</feature>
<evidence type="ECO:0000256" key="1">
    <source>
        <dbReference type="SAM" id="MobiDB-lite"/>
    </source>
</evidence>
<organism evidence="2 3">
    <name type="scientific">Actinomadura graeca</name>
    <dbReference type="NCBI Taxonomy" id="2750812"/>
    <lineage>
        <taxon>Bacteria</taxon>
        <taxon>Bacillati</taxon>
        <taxon>Actinomycetota</taxon>
        <taxon>Actinomycetes</taxon>
        <taxon>Streptosporangiales</taxon>
        <taxon>Thermomonosporaceae</taxon>
        <taxon>Actinomadura</taxon>
    </lineage>
</organism>
<dbReference type="Proteomes" id="UP001049518">
    <property type="component" value="Chromosome"/>
</dbReference>
<proteinExistence type="predicted"/>
<gene>
    <name evidence="2" type="ORF">AGRA3207_007313</name>
</gene>
<dbReference type="PANTHER" id="PTHR47939">
    <property type="entry name" value="MEMBRANE-ASSOCIATED SALT-INDUCIBLE PROTEIN-LIKE"/>
    <property type="match status" value="1"/>
</dbReference>
<evidence type="ECO:0000313" key="3">
    <source>
        <dbReference type="Proteomes" id="UP001049518"/>
    </source>
</evidence>
<accession>A0ABX8R7Q7</accession>
<sequence>MPWRRKPRKGAADSSQEVTSTNVGRDLIQVQDRDILTGDHSVIVKDDAQIHVHTAGGPAVDGRLSRPARSFYLRTVESIAPQNLVDRDAELAELTTFCKDDAESSPSYVWWRAPAWSGKSALMSWFVLHPPQGVRVVSFFITARFAGQSDRTAFLDVVLGQLAEITGEPEPSFLPEATRQSRFIQLLHEATATCAEGGEGLVLLVDGLDEDRGLADGQHEHSIAALLPVRPPKGLKLVLAGRPDPPIPTDVPAHHPLRDSGIIKALAVSDHAHVIRDVATHELESLLEDTGIAHDVLGLVVTAGGGLSVRDLAELTGVLPWKIERVLRGPSGRTFNGRASRWQPGTGPDVFAMAHEELRVNALAYLGGQALTGFKGRLDTWCDTYRDKRWPIGTPEYLLRDYLLFLRDHADTSRMIDLVVDRARFDRMLDVSGGDATALTEITATQAAINRGPSPDLAVCLRLALTRRYLTWRNSRIPPALPAAWACLGFPDRAEALAGSIVDPNARLQAHKRLAEIFVLEGERSRVEALVASIESENSPISGRNLPLSAHVLTSVVTALIQAGQTGEAEEVAHSIVDSRIRTSVQAALVTALATVGELDRAEVIANDLQADSEDVAWARKSLVVAFCASGDYLRAQRQIVRIRHLFPWMSAVEVFTRALVSVRRLDEARDAVRTAEEVVRSVRDPFNRASTRISLVPMLVHIGESARARNVIASTGHVTDAYLWRVLVEAMVQAGDFEGAESVMMTAPKPHAELQASQALVPALIEAGELDRAEASSRSLADETVQIFALCALVPAFAAAGDLDRAQCISAEVEIIARSHSDPGFRSQILGNLASVLATAGDVTKARAVAEAITEASARSGPFSTLLAKMVEIGDLDTAEAIFWTVTDAAVQDCALNALVPALLKAGCQERAQRIVDSVEANARSSRDLGERSRALGALALALAQAREFSGAEETIARITDTTARTQALSSLIPELIQQGEHERAEAIVHSIPDPAARTQAIISLMSEWLEADEPQRASAIIDTVEEAIELLVDSDLQTAALRALVPMLIRLNKLDRAERTARSIPDQVTRNRVLIAIVPPLMERGELWHALEINQEVETTARLLTDPLIRIDLLHNLVPVLIRARKFSLVHRIIRTAEDCIHTLPENFFRGGVLASHVRILVLAEDFSRVTGVIDSIDDLMTREHVCQAAIEALVSAGQFDRAEAIAGSAVDPFDRMLVVNKLIETLIDIGQLERAESASRMIAPSLLQTAASVLASAWSEAGDIERAEKIARSIIGSAQRAQALAEVARRAVPARRQRLLAEALAETPDVISLLTSIARSSPSALLENARYVEVP</sequence>
<reference evidence="2" key="1">
    <citation type="submission" date="2020-07" db="EMBL/GenBank/DDBJ databases">
        <authorList>
            <person name="Tarantini F.S."/>
            <person name="Hong K.W."/>
            <person name="Chan K.G."/>
        </authorList>
    </citation>
    <scope>NUCLEOTIDE SEQUENCE</scope>
    <source>
        <strain evidence="2">32-07</strain>
    </source>
</reference>
<dbReference type="EMBL" id="CP059572">
    <property type="protein sequence ID" value="QXJ25767.1"/>
    <property type="molecule type" value="Genomic_DNA"/>
</dbReference>
<dbReference type="InterPro" id="IPR050667">
    <property type="entry name" value="PPR-containing_protein"/>
</dbReference>
<dbReference type="Gene3D" id="1.25.40.10">
    <property type="entry name" value="Tetratricopeptide repeat domain"/>
    <property type="match status" value="3"/>
</dbReference>
<name>A0ABX8R7Q7_9ACTN</name>
<keyword evidence="3" id="KW-1185">Reference proteome</keyword>
<dbReference type="RefSeq" id="WP_231331948.1">
    <property type="nucleotide sequence ID" value="NZ_CP059572.1"/>
</dbReference>
<dbReference type="PANTHER" id="PTHR47939:SF5">
    <property type="entry name" value="PENTACOTRIPEPTIDE-REPEAT REGION OF PRORP DOMAIN-CONTAINING PROTEIN"/>
    <property type="match status" value="1"/>
</dbReference>
<dbReference type="InterPro" id="IPR011990">
    <property type="entry name" value="TPR-like_helical_dom_sf"/>
</dbReference>